<dbReference type="RefSeq" id="WP_413275538.1">
    <property type="nucleotide sequence ID" value="NZ_JBHFNT010000012.1"/>
</dbReference>
<gene>
    <name evidence="2" type="ORF">ACE1CA_00895</name>
</gene>
<dbReference type="EMBL" id="JBHFNT010000012">
    <property type="protein sequence ID" value="MFB2833069.1"/>
    <property type="molecule type" value="Genomic_DNA"/>
</dbReference>
<feature type="transmembrane region" description="Helical" evidence="1">
    <location>
        <begin position="68"/>
        <end position="86"/>
    </location>
</feature>
<keyword evidence="1" id="KW-0812">Transmembrane</keyword>
<keyword evidence="3" id="KW-1185">Reference proteome</keyword>
<dbReference type="Proteomes" id="UP001576780">
    <property type="component" value="Unassembled WGS sequence"/>
</dbReference>
<keyword evidence="1" id="KW-0472">Membrane</keyword>
<organism evidence="2 3">
    <name type="scientific">Floridaenema evergladense BLCC-F167</name>
    <dbReference type="NCBI Taxonomy" id="3153639"/>
    <lineage>
        <taxon>Bacteria</taxon>
        <taxon>Bacillati</taxon>
        <taxon>Cyanobacteriota</taxon>
        <taxon>Cyanophyceae</taxon>
        <taxon>Oscillatoriophycideae</taxon>
        <taxon>Aerosakkonematales</taxon>
        <taxon>Aerosakkonemataceae</taxon>
        <taxon>Floridanema</taxon>
        <taxon>Floridanema evergladense</taxon>
    </lineage>
</organism>
<accession>A0ABV4WDB9</accession>
<proteinExistence type="predicted"/>
<protein>
    <submittedName>
        <fullName evidence="2">Uncharacterized protein</fullName>
    </submittedName>
</protein>
<comment type="caution">
    <text evidence="2">The sequence shown here is derived from an EMBL/GenBank/DDBJ whole genome shotgun (WGS) entry which is preliminary data.</text>
</comment>
<evidence type="ECO:0000313" key="2">
    <source>
        <dbReference type="EMBL" id="MFB2833069.1"/>
    </source>
</evidence>
<keyword evidence="1" id="KW-1133">Transmembrane helix</keyword>
<reference evidence="2 3" key="1">
    <citation type="submission" date="2024-09" db="EMBL/GenBank/DDBJ databases">
        <title>Floridaenema gen nov. (Aerosakkonemataceae, Aerosakkonematales ord. nov., Cyanobacteria) from benthic tropical and subtropical fresh waters, with the description of four new species.</title>
        <authorList>
            <person name="Moretto J.A."/>
            <person name="Berthold D.E."/>
            <person name="Lefler F.W."/>
            <person name="Huang I.-S."/>
            <person name="Laughinghouse H. IV."/>
        </authorList>
    </citation>
    <scope>NUCLEOTIDE SEQUENCE [LARGE SCALE GENOMIC DNA]</scope>
    <source>
        <strain evidence="2 3">BLCC-F167</strain>
    </source>
</reference>
<evidence type="ECO:0000313" key="3">
    <source>
        <dbReference type="Proteomes" id="UP001576780"/>
    </source>
</evidence>
<name>A0ABV4WDB9_9CYAN</name>
<evidence type="ECO:0000256" key="1">
    <source>
        <dbReference type="SAM" id="Phobius"/>
    </source>
</evidence>
<sequence>MSYIESNLTLKPNLTQDWFRGCKAIAKSQFWFFLLLALATASNVVYTCTVPLVGFGAIAGSTLPRRRALATVMTVWLVNQVLGFGFRQYPWTITTFARQVQDLSKNVYFLSKLMSMST</sequence>
<feature type="transmembrane region" description="Helical" evidence="1">
    <location>
        <begin position="30"/>
        <end position="56"/>
    </location>
</feature>